<dbReference type="GO" id="GO:0016740">
    <property type="term" value="F:transferase activity"/>
    <property type="evidence" value="ECO:0007669"/>
    <property type="project" value="UniProtKB-KW"/>
</dbReference>
<dbReference type="OrthoDB" id="191995at2759"/>
<keyword evidence="5" id="KW-0808">Transferase</keyword>
<dbReference type="GO" id="GO:0005759">
    <property type="term" value="C:mitochondrial matrix"/>
    <property type="evidence" value="ECO:0007669"/>
    <property type="project" value="TreeGrafter"/>
</dbReference>
<name>A0A2V3J0Z9_9FLOR</name>
<sequence>MTAPAVRAFATKLRSRGIVRVQGADSLKFLQGLITNDMHHICNNHTKALSAPFLNGRGRVLFGTIIQRQHENDYLIDVSRAQVPNLISHLTKFRLRAKVHVSDQSDSHAVWAVVNSTSGSTDRDSRLFEDPRLEALGLRAIVDEGFTPPPDVTTADEDEYERVRILNGVPDGSDFDETPLPLDLGLHLLNGVSFSKGCYLGQELTARSHFTGVLRKRITPVIITEQAPLGARGADRGMVSDDAELRLPSGAELFLEGKNKPAGRVTSSVDNIGMAVLRLSDIFSTQGTNELRLQDGRLVTAWKPPWWRERTNEAAAQ</sequence>
<proteinExistence type="predicted"/>
<dbReference type="InterPro" id="IPR057460">
    <property type="entry name" value="CAF17_C"/>
</dbReference>
<dbReference type="InterPro" id="IPR027266">
    <property type="entry name" value="TrmE/GcvT-like"/>
</dbReference>
<protein>
    <submittedName>
        <fullName evidence="5">Putative transferase CAF17, mitochondrial</fullName>
    </submittedName>
</protein>
<dbReference type="STRING" id="448386.A0A2V3J0Z9"/>
<evidence type="ECO:0000259" key="4">
    <source>
        <dbReference type="Pfam" id="PF25455"/>
    </source>
</evidence>
<evidence type="ECO:0000256" key="2">
    <source>
        <dbReference type="ARBA" id="ARBA00022946"/>
    </source>
</evidence>
<evidence type="ECO:0000256" key="3">
    <source>
        <dbReference type="ARBA" id="ARBA00023128"/>
    </source>
</evidence>
<keyword evidence="6" id="KW-1185">Reference proteome</keyword>
<dbReference type="Pfam" id="PF25455">
    <property type="entry name" value="Beta-barrel_CAF17_C"/>
    <property type="match status" value="1"/>
</dbReference>
<dbReference type="InterPro" id="IPR017703">
    <property type="entry name" value="YgfZ/GCV_T_CS"/>
</dbReference>
<evidence type="ECO:0000313" key="5">
    <source>
        <dbReference type="EMBL" id="PXF47617.1"/>
    </source>
</evidence>
<dbReference type="Gene3D" id="3.30.1360.120">
    <property type="entry name" value="Probable tRNA modification gtpase trme, domain 1"/>
    <property type="match status" value="1"/>
</dbReference>
<dbReference type="SUPFAM" id="SSF103025">
    <property type="entry name" value="Folate-binding domain"/>
    <property type="match status" value="1"/>
</dbReference>
<keyword evidence="3" id="KW-0496">Mitochondrion</keyword>
<reference evidence="5 6" key="1">
    <citation type="journal article" date="2018" name="Mol. Biol. Evol.">
        <title>Analysis of the draft genome of the red seaweed Gracilariopsis chorda provides insights into genome size evolution in Rhodophyta.</title>
        <authorList>
            <person name="Lee J."/>
            <person name="Yang E.C."/>
            <person name="Graf L."/>
            <person name="Yang J.H."/>
            <person name="Qiu H."/>
            <person name="Zel Zion U."/>
            <person name="Chan C.X."/>
            <person name="Stephens T.G."/>
            <person name="Weber A.P.M."/>
            <person name="Boo G.H."/>
            <person name="Boo S.M."/>
            <person name="Kim K.M."/>
            <person name="Shin Y."/>
            <person name="Jung M."/>
            <person name="Lee S.J."/>
            <person name="Yim H.S."/>
            <person name="Lee J.H."/>
            <person name="Bhattacharya D."/>
            <person name="Yoon H.S."/>
        </authorList>
    </citation>
    <scope>NUCLEOTIDE SEQUENCE [LARGE SCALE GENOMIC DNA]</scope>
    <source>
        <strain evidence="5 6">SKKU-2015</strain>
        <tissue evidence="5">Whole body</tissue>
    </source>
</reference>
<gene>
    <name evidence="5" type="ORF">BWQ96_02596</name>
</gene>
<comment type="subcellular location">
    <subcellularLocation>
        <location evidence="1">Mitochondrion</location>
    </subcellularLocation>
</comment>
<evidence type="ECO:0000313" key="6">
    <source>
        <dbReference type="Proteomes" id="UP000247409"/>
    </source>
</evidence>
<evidence type="ECO:0000256" key="1">
    <source>
        <dbReference type="ARBA" id="ARBA00004173"/>
    </source>
</evidence>
<comment type="caution">
    <text evidence="5">The sequence shown here is derived from an EMBL/GenBank/DDBJ whole genome shotgun (WGS) entry which is preliminary data.</text>
</comment>
<dbReference type="Proteomes" id="UP000247409">
    <property type="component" value="Unassembled WGS sequence"/>
</dbReference>
<feature type="domain" description="CAF17 C-terminal" evidence="4">
    <location>
        <begin position="215"/>
        <end position="308"/>
    </location>
</feature>
<dbReference type="PANTHER" id="PTHR22602:SF0">
    <property type="entry name" value="TRANSFERASE CAF17, MITOCHONDRIAL-RELATED"/>
    <property type="match status" value="1"/>
</dbReference>
<dbReference type="GO" id="GO:0016226">
    <property type="term" value="P:iron-sulfur cluster assembly"/>
    <property type="evidence" value="ECO:0007669"/>
    <property type="project" value="TreeGrafter"/>
</dbReference>
<dbReference type="PANTHER" id="PTHR22602">
    <property type="entry name" value="TRANSFERASE CAF17, MITOCHONDRIAL-RELATED"/>
    <property type="match status" value="1"/>
</dbReference>
<dbReference type="EMBL" id="NBIV01000022">
    <property type="protein sequence ID" value="PXF47617.1"/>
    <property type="molecule type" value="Genomic_DNA"/>
</dbReference>
<dbReference type="Gene3D" id="2.40.30.160">
    <property type="match status" value="1"/>
</dbReference>
<keyword evidence="2" id="KW-0809">Transit peptide</keyword>
<dbReference type="InterPro" id="IPR045179">
    <property type="entry name" value="YgfZ/GcvT"/>
</dbReference>
<dbReference type="NCBIfam" id="TIGR03317">
    <property type="entry name" value="ygfZ_signature"/>
    <property type="match status" value="1"/>
</dbReference>
<accession>A0A2V3J0Z9</accession>
<dbReference type="AlphaFoldDB" id="A0A2V3J0Z9"/>
<organism evidence="5 6">
    <name type="scientific">Gracilariopsis chorda</name>
    <dbReference type="NCBI Taxonomy" id="448386"/>
    <lineage>
        <taxon>Eukaryota</taxon>
        <taxon>Rhodophyta</taxon>
        <taxon>Florideophyceae</taxon>
        <taxon>Rhodymeniophycidae</taxon>
        <taxon>Gracilariales</taxon>
        <taxon>Gracilariaceae</taxon>
        <taxon>Gracilariopsis</taxon>
    </lineage>
</organism>